<dbReference type="EMBL" id="JAJCNI010000254">
    <property type="protein sequence ID" value="MCB6520558.1"/>
    <property type="molecule type" value="Genomic_DNA"/>
</dbReference>
<dbReference type="Gene3D" id="2.40.50.140">
    <property type="entry name" value="Nucleic acid-binding proteins"/>
    <property type="match status" value="1"/>
</dbReference>
<sequence length="72" mass="8274">VVVKSEVSEEVFHLAKELTQETSIIVTGEIREDTRSKFGYELCVKEIEVIGESHDYPITPKEHGVDFLMDHR</sequence>
<proteinExistence type="predicted"/>
<name>A0AAP2QBQ1_PARDI</name>
<feature type="non-terminal residue" evidence="1">
    <location>
        <position position="72"/>
    </location>
</feature>
<comment type="caution">
    <text evidence="1">The sequence shown here is derived from an EMBL/GenBank/DDBJ whole genome shotgun (WGS) entry which is preliminary data.</text>
</comment>
<dbReference type="Proteomes" id="UP001198806">
    <property type="component" value="Unassembled WGS sequence"/>
</dbReference>
<dbReference type="InterPro" id="IPR012340">
    <property type="entry name" value="NA-bd_OB-fold"/>
</dbReference>
<reference evidence="1" key="1">
    <citation type="submission" date="2021-10" db="EMBL/GenBank/DDBJ databases">
        <title>Collection of gut derived symbiotic bacterial strains cultured from healthy donors.</title>
        <authorList>
            <person name="Lin H."/>
            <person name="Littmann E."/>
            <person name="Kohout C."/>
            <person name="Pamer E.G."/>
        </authorList>
    </citation>
    <scope>NUCLEOTIDE SEQUENCE</scope>
    <source>
        <strain evidence="1">DFI.2.94</strain>
    </source>
</reference>
<accession>A0AAP2QBQ1</accession>
<dbReference type="SUPFAM" id="SSF50249">
    <property type="entry name" value="Nucleic acid-binding proteins"/>
    <property type="match status" value="1"/>
</dbReference>
<feature type="non-terminal residue" evidence="1">
    <location>
        <position position="1"/>
    </location>
</feature>
<evidence type="ECO:0000313" key="1">
    <source>
        <dbReference type="EMBL" id="MCB6520558.1"/>
    </source>
</evidence>
<organism evidence="1 2">
    <name type="scientific">Parabacteroides distasonis</name>
    <dbReference type="NCBI Taxonomy" id="823"/>
    <lineage>
        <taxon>Bacteria</taxon>
        <taxon>Pseudomonadati</taxon>
        <taxon>Bacteroidota</taxon>
        <taxon>Bacteroidia</taxon>
        <taxon>Bacteroidales</taxon>
        <taxon>Tannerellaceae</taxon>
        <taxon>Parabacteroides</taxon>
    </lineage>
</organism>
<dbReference type="AlphaFoldDB" id="A0AAP2QBQ1"/>
<protein>
    <submittedName>
        <fullName evidence="1">Uncharacterized protein</fullName>
    </submittedName>
</protein>
<evidence type="ECO:0000313" key="2">
    <source>
        <dbReference type="Proteomes" id="UP001198806"/>
    </source>
</evidence>
<gene>
    <name evidence="1" type="ORF">LI194_22545</name>
</gene>